<dbReference type="SUPFAM" id="SSF48371">
    <property type="entry name" value="ARM repeat"/>
    <property type="match status" value="1"/>
</dbReference>
<dbReference type="eggNOG" id="KOG2933">
    <property type="taxonomic scope" value="Eukaryota"/>
</dbReference>
<dbReference type="OrthoDB" id="63891at2759"/>
<evidence type="ECO:0000256" key="1">
    <source>
        <dbReference type="SAM" id="MobiDB-lite"/>
    </source>
</evidence>
<protein>
    <recommendedName>
        <fullName evidence="2">TOG domain-containing protein</fullName>
    </recommendedName>
</protein>
<dbReference type="InterPro" id="IPR016024">
    <property type="entry name" value="ARM-type_fold"/>
</dbReference>
<organism evidence="4 5">
    <name type="scientific">Coccomyxa subellipsoidea (strain C-169)</name>
    <name type="common">Green microalga</name>
    <dbReference type="NCBI Taxonomy" id="574566"/>
    <lineage>
        <taxon>Eukaryota</taxon>
        <taxon>Viridiplantae</taxon>
        <taxon>Chlorophyta</taxon>
        <taxon>core chlorophytes</taxon>
        <taxon>Trebouxiophyceae</taxon>
        <taxon>Trebouxiophyceae incertae sedis</taxon>
        <taxon>Coccomyxaceae</taxon>
        <taxon>Coccomyxa</taxon>
        <taxon>Coccomyxa subellipsoidea</taxon>
    </lineage>
</organism>
<evidence type="ECO:0000313" key="4">
    <source>
        <dbReference type="EMBL" id="EIE26182.1"/>
    </source>
</evidence>
<feature type="compositionally biased region" description="Low complexity" evidence="1">
    <location>
        <begin position="363"/>
        <end position="372"/>
    </location>
</feature>
<proteinExistence type="predicted"/>
<evidence type="ECO:0000313" key="3">
    <source>
        <dbReference type="EMBL" id="EIE19506.1"/>
    </source>
</evidence>
<dbReference type="InterPro" id="IPR034085">
    <property type="entry name" value="TOG"/>
</dbReference>
<feature type="compositionally biased region" description="Basic and acidic residues" evidence="1">
    <location>
        <begin position="351"/>
        <end position="362"/>
    </location>
</feature>
<dbReference type="KEGG" id="csl:COCSUDRAFT_67925"/>
<dbReference type="EMBL" id="AGSI01000003">
    <property type="protein sequence ID" value="EIE26182.1"/>
    <property type="molecule type" value="Genomic_DNA"/>
</dbReference>
<dbReference type="AlphaFoldDB" id="I0Z6B3"/>
<dbReference type="GO" id="GO:0008017">
    <property type="term" value="F:microtubule binding"/>
    <property type="evidence" value="ECO:0007669"/>
    <property type="project" value="TreeGrafter"/>
</dbReference>
<feature type="region of interest" description="Disordered" evidence="1">
    <location>
        <begin position="91"/>
        <end position="113"/>
    </location>
</feature>
<dbReference type="KEGG" id="csl:COCSUDRAFT_46525"/>
<dbReference type="InterPro" id="IPR011989">
    <property type="entry name" value="ARM-like"/>
</dbReference>
<dbReference type="GeneID" id="17037474"/>
<feature type="region of interest" description="Disordered" evidence="1">
    <location>
        <begin position="20"/>
        <end position="49"/>
    </location>
</feature>
<dbReference type="Gene3D" id="1.25.10.10">
    <property type="entry name" value="Leucine-rich Repeat Variant"/>
    <property type="match status" value="1"/>
</dbReference>
<keyword evidence="5" id="KW-1185">Reference proteome</keyword>
<feature type="region of interest" description="Disordered" evidence="1">
    <location>
        <begin position="343"/>
        <end position="388"/>
    </location>
</feature>
<evidence type="ECO:0000313" key="5">
    <source>
        <dbReference type="Proteomes" id="UP000007264"/>
    </source>
</evidence>
<sequence length="411" mass="43961">METERRADFDIGHGSISISVTVGSPRKKGRKEETLMKRTAKAGEETKQVKQARASRLQGQKEAAVQPMEEKQPSAREVAAAKAARARLYSKAQGQEAEPAELRLPTGQEPVPTVDVDNIPTELLTPLDNVETDAKAAMQDLQSSDWAVACRGQMQLRRLAVFHPEECRPLLPQVIPLVLKSVKNLRSSLSKAAIMAVSDLCQTFGTELLPLLDMGGAAQPLKSLLSQLLLKAGSNDKRFVIEEVTRALQTMADCMDPAKLLLRILPYAAHKNPKVRGKVAVSLAASAAKMTPEQWAGHDRAALLQAAGKLVCDNTPEARDAAKRLIALLRDAFEFSTDAAAAGAGAAPEGNGKENEAKDRNAARGAPAAEAAELVKGGDPADENTPWNKWARHCHSTLGSTAAAAVLKVTS</sequence>
<evidence type="ECO:0000259" key="2">
    <source>
        <dbReference type="SMART" id="SM01349"/>
    </source>
</evidence>
<accession>I0Z6B3</accession>
<reference evidence="4 5" key="1">
    <citation type="journal article" date="2012" name="Genome Biol.">
        <title>The genome of the polar eukaryotic microalga coccomyxa subellipsoidea reveals traits of cold adaptation.</title>
        <authorList>
            <person name="Blanc G."/>
            <person name="Agarkova I."/>
            <person name="Grimwood J."/>
            <person name="Kuo A."/>
            <person name="Brueggeman A."/>
            <person name="Dunigan D."/>
            <person name="Gurnon J."/>
            <person name="Ladunga I."/>
            <person name="Lindquist E."/>
            <person name="Lucas S."/>
            <person name="Pangilinan J."/>
            <person name="Proschold T."/>
            <person name="Salamov A."/>
            <person name="Schmutz J."/>
            <person name="Weeks D."/>
            <person name="Yamada T."/>
            <person name="Claverie J.M."/>
            <person name="Grigoriev I."/>
            <person name="Van Etten J."/>
            <person name="Lomsadze A."/>
            <person name="Borodovsky M."/>
        </authorList>
    </citation>
    <scope>NUCLEOTIDE SEQUENCE [LARGE SCALE GENOMIC DNA]</scope>
    <source>
        <strain evidence="4 5">C-169</strain>
    </source>
</reference>
<dbReference type="Proteomes" id="UP000007264">
    <property type="component" value="Unassembled WGS sequence"/>
</dbReference>
<gene>
    <name evidence="4" type="ORF">COCSUDRAFT_46525</name>
    <name evidence="3" type="ORF">COCSUDRAFT_67925</name>
</gene>
<dbReference type="GeneID" id="17044186"/>
<dbReference type="PANTHER" id="PTHR21567:SF62">
    <property type="entry name" value="ARM REPEAT SUPERFAMILY PROTEIN"/>
    <property type="match status" value="1"/>
</dbReference>
<dbReference type="PANTHER" id="PTHR21567">
    <property type="entry name" value="CLASP"/>
    <property type="match status" value="1"/>
</dbReference>
<dbReference type="EMBL" id="AGSI01000019">
    <property type="protein sequence ID" value="EIE19506.1"/>
    <property type="molecule type" value="Genomic_DNA"/>
</dbReference>
<name>I0Z6B3_COCSC</name>
<dbReference type="RefSeq" id="XP_005644050.1">
    <property type="nucleotide sequence ID" value="XM_005643993.1"/>
</dbReference>
<dbReference type="STRING" id="574566.I0Z6B3"/>
<comment type="caution">
    <text evidence="4">The sequence shown here is derived from an EMBL/GenBank/DDBJ whole genome shotgun (WGS) entry which is preliminary data.</text>
</comment>
<feature type="compositionally biased region" description="Basic and acidic residues" evidence="1">
    <location>
        <begin position="30"/>
        <end position="48"/>
    </location>
</feature>
<dbReference type="GO" id="GO:0005881">
    <property type="term" value="C:cytoplasmic microtubule"/>
    <property type="evidence" value="ECO:0007669"/>
    <property type="project" value="TreeGrafter"/>
</dbReference>
<dbReference type="GO" id="GO:0000226">
    <property type="term" value="P:microtubule cytoskeleton organization"/>
    <property type="evidence" value="ECO:0007669"/>
    <property type="project" value="TreeGrafter"/>
</dbReference>
<dbReference type="RefSeq" id="XP_005650726.1">
    <property type="nucleotide sequence ID" value="XM_005650669.1"/>
</dbReference>
<feature type="domain" description="TOG" evidence="2">
    <location>
        <begin position="122"/>
        <end position="361"/>
    </location>
</feature>
<dbReference type="SMART" id="SM01349">
    <property type="entry name" value="TOG"/>
    <property type="match status" value="1"/>
</dbReference>